<sequence length="229" mass="26680">MIHQIQQHKKELLFIFKCILIMGILCFFLYQPMMQIFENPQLLRKQLQNYGLWGQIFLTCIMILQVIFVFLPGEIVEIMAGFIYDPIHGLMLCLIGCAIGSFLIFTFVKKWGQPFIEHFISREDMKQVHFLHNPQKRNTLCFLIFFIPGTPKDLLTYLIPLTEMKRSTFLFITTIARIPSIITSTIGGHALGIEDYMFSIIVFTVTGIISLIDLFIYNKLNKKTLSYHL</sequence>
<dbReference type="GO" id="GO:0005886">
    <property type="term" value="C:plasma membrane"/>
    <property type="evidence" value="ECO:0007669"/>
    <property type="project" value="UniProtKB-SubCell"/>
</dbReference>
<feature type="transmembrane region" description="Helical" evidence="6">
    <location>
        <begin position="169"/>
        <end position="190"/>
    </location>
</feature>
<dbReference type="Proteomes" id="UP000195305">
    <property type="component" value="Unassembled WGS sequence"/>
</dbReference>
<keyword evidence="4 6" id="KW-1133">Transmembrane helix</keyword>
<feature type="transmembrane region" description="Helical" evidence="6">
    <location>
        <begin position="50"/>
        <end position="71"/>
    </location>
</feature>
<dbReference type="RefSeq" id="WP_241146604.1">
    <property type="nucleotide sequence ID" value="NZ_NFLJ01000004.1"/>
</dbReference>
<evidence type="ECO:0000259" key="7">
    <source>
        <dbReference type="Pfam" id="PF09335"/>
    </source>
</evidence>
<dbReference type="PANTHER" id="PTHR12677:SF59">
    <property type="entry name" value="GOLGI APPARATUS MEMBRANE PROTEIN TVP38-RELATED"/>
    <property type="match status" value="1"/>
</dbReference>
<evidence type="ECO:0000256" key="1">
    <source>
        <dbReference type="ARBA" id="ARBA00004651"/>
    </source>
</evidence>
<comment type="similarity">
    <text evidence="6">Belongs to the TVP38/TMEM64 family.</text>
</comment>
<evidence type="ECO:0000256" key="2">
    <source>
        <dbReference type="ARBA" id="ARBA00022475"/>
    </source>
</evidence>
<keyword evidence="5 6" id="KW-0472">Membrane</keyword>
<comment type="caution">
    <text evidence="8">The sequence shown here is derived from an EMBL/GenBank/DDBJ whole genome shotgun (WGS) entry which is preliminary data.</text>
</comment>
<protein>
    <recommendedName>
        <fullName evidence="6">TVP38/TMEM64 family membrane protein</fullName>
    </recommendedName>
</protein>
<evidence type="ECO:0000313" key="9">
    <source>
        <dbReference type="Proteomes" id="UP000195305"/>
    </source>
</evidence>
<keyword evidence="9" id="KW-1185">Reference proteome</keyword>
<evidence type="ECO:0000256" key="4">
    <source>
        <dbReference type="ARBA" id="ARBA00022989"/>
    </source>
</evidence>
<evidence type="ECO:0000313" key="8">
    <source>
        <dbReference type="EMBL" id="OUQ36074.1"/>
    </source>
</evidence>
<dbReference type="AlphaFoldDB" id="A0A1Y4T1R3"/>
<dbReference type="EMBL" id="NFLJ01000004">
    <property type="protein sequence ID" value="OUQ36074.1"/>
    <property type="molecule type" value="Genomic_DNA"/>
</dbReference>
<dbReference type="PANTHER" id="PTHR12677">
    <property type="entry name" value="GOLGI APPARATUS MEMBRANE PROTEIN TVP38-RELATED"/>
    <property type="match status" value="1"/>
</dbReference>
<feature type="domain" description="VTT" evidence="7">
    <location>
        <begin position="71"/>
        <end position="187"/>
    </location>
</feature>
<name>A0A1Y4T1R3_9FIRM</name>
<dbReference type="InterPro" id="IPR032816">
    <property type="entry name" value="VTT_dom"/>
</dbReference>
<dbReference type="InterPro" id="IPR015414">
    <property type="entry name" value="TMEM64"/>
</dbReference>
<reference evidence="8 9" key="1">
    <citation type="journal article" date="2018" name="BMC Genomics">
        <title>Whole genome sequencing and function prediction of 133 gut anaerobes isolated from chicken caecum in pure cultures.</title>
        <authorList>
            <person name="Medvecky M."/>
            <person name="Cejkova D."/>
            <person name="Polansky O."/>
            <person name="Karasova D."/>
            <person name="Kubasova T."/>
            <person name="Cizek A."/>
            <person name="Rychlik I."/>
        </authorList>
    </citation>
    <scope>NUCLEOTIDE SEQUENCE [LARGE SCALE GENOMIC DNA]</scope>
    <source>
        <strain evidence="8 9">An13</strain>
    </source>
</reference>
<feature type="transmembrane region" description="Helical" evidence="6">
    <location>
        <begin position="12"/>
        <end position="30"/>
    </location>
</feature>
<gene>
    <name evidence="8" type="ORF">B5E75_02025</name>
</gene>
<feature type="transmembrane region" description="Helical" evidence="6">
    <location>
        <begin position="87"/>
        <end position="108"/>
    </location>
</feature>
<comment type="subcellular location">
    <subcellularLocation>
        <location evidence="1 6">Cell membrane</location>
        <topology evidence="1 6">Multi-pass membrane protein</topology>
    </subcellularLocation>
</comment>
<proteinExistence type="inferred from homology"/>
<evidence type="ECO:0000256" key="5">
    <source>
        <dbReference type="ARBA" id="ARBA00023136"/>
    </source>
</evidence>
<keyword evidence="2 6" id="KW-1003">Cell membrane</keyword>
<keyword evidence="3 6" id="KW-0812">Transmembrane</keyword>
<organism evidence="8 9">
    <name type="scientific">Massilimicrobiota timonensis</name>
    <dbReference type="NCBI Taxonomy" id="1776392"/>
    <lineage>
        <taxon>Bacteria</taxon>
        <taxon>Bacillati</taxon>
        <taxon>Bacillota</taxon>
        <taxon>Erysipelotrichia</taxon>
        <taxon>Erysipelotrichales</taxon>
        <taxon>Erysipelotrichaceae</taxon>
        <taxon>Massilimicrobiota</taxon>
    </lineage>
</organism>
<evidence type="ECO:0000256" key="3">
    <source>
        <dbReference type="ARBA" id="ARBA00022692"/>
    </source>
</evidence>
<feature type="transmembrane region" description="Helical" evidence="6">
    <location>
        <begin position="196"/>
        <end position="217"/>
    </location>
</feature>
<dbReference type="Pfam" id="PF09335">
    <property type="entry name" value="VTT_dom"/>
    <property type="match status" value="1"/>
</dbReference>
<accession>A0A1Y4T1R3</accession>
<evidence type="ECO:0000256" key="6">
    <source>
        <dbReference type="RuleBase" id="RU366058"/>
    </source>
</evidence>